<dbReference type="RefSeq" id="XP_041225442.1">
    <property type="nucleotide sequence ID" value="XM_041371639.1"/>
</dbReference>
<dbReference type="EMBL" id="JABBWK010000030">
    <property type="protein sequence ID" value="KAG1899866.1"/>
    <property type="molecule type" value="Genomic_DNA"/>
</dbReference>
<feature type="region of interest" description="Disordered" evidence="1">
    <location>
        <begin position="458"/>
        <end position="510"/>
    </location>
</feature>
<evidence type="ECO:0000313" key="2">
    <source>
        <dbReference type="EMBL" id="KAG1899866.1"/>
    </source>
</evidence>
<feature type="compositionally biased region" description="Basic and acidic residues" evidence="1">
    <location>
        <begin position="484"/>
        <end position="498"/>
    </location>
</feature>
<accession>A0AAD4E5W8</accession>
<evidence type="ECO:0000313" key="3">
    <source>
        <dbReference type="Proteomes" id="UP001195769"/>
    </source>
</evidence>
<name>A0AAD4E5W8_9AGAM</name>
<dbReference type="AlphaFoldDB" id="A0AAD4E5W8"/>
<protein>
    <submittedName>
        <fullName evidence="2">Uncharacterized protein</fullName>
    </submittedName>
</protein>
<feature type="compositionally biased region" description="Polar residues" evidence="1">
    <location>
        <begin position="499"/>
        <end position="508"/>
    </location>
</feature>
<gene>
    <name evidence="2" type="ORF">F5891DRAFT_381691</name>
</gene>
<evidence type="ECO:0000256" key="1">
    <source>
        <dbReference type="SAM" id="MobiDB-lite"/>
    </source>
</evidence>
<organism evidence="2 3">
    <name type="scientific">Suillus fuscotomentosus</name>
    <dbReference type="NCBI Taxonomy" id="1912939"/>
    <lineage>
        <taxon>Eukaryota</taxon>
        <taxon>Fungi</taxon>
        <taxon>Dikarya</taxon>
        <taxon>Basidiomycota</taxon>
        <taxon>Agaricomycotina</taxon>
        <taxon>Agaricomycetes</taxon>
        <taxon>Agaricomycetidae</taxon>
        <taxon>Boletales</taxon>
        <taxon>Suillineae</taxon>
        <taxon>Suillaceae</taxon>
        <taxon>Suillus</taxon>
    </lineage>
</organism>
<sequence>MNDIFLQNSQAETAVVGFSPDASSMDISTLMEESDLCDTQDSVVEVPQDVGEIQEILAGHDIDSDDYKEARDICPSYVVDDEDGAEEQEQDSREAGEDNSQSTSMTVLRFPTPPSRFSSTSTASSVLSLLACPHDLTEEPLNNPGQEAYNNLLSPVELSARLRPFSMYSYNFPLKREDSIDSGYADSWTGPALLARSPPHSTRNSIAFDLIPFRRASVSLLQDRRVSYDVRGVRPPPCQPVVAEEHDDDASSTLSILDAYDLSSDLDEEPLSTTVRLAGMGLTLPLSPPAESSFPKQPSVFISESAPIHDSTSEASSLQPDSVPEDDTGCAFFDTDSPLKSLVSPPSSATRPSFVNGIFPSQEAVLVGMKFSSLPASPLPEPAACDVDIVSRVNDVMALSSVSSYPSDTEFMEGELSSKVSLLSVGPFPSGCSSPNTSILSVECDSMVDDMTQETVFSHPASPQQSGFAPAQSNSSSVWDDDNMDRYELHGNQHHTSDPTESQESSIVHPNERPRISRELLAHIGHVFSLSDDILVPTGDALDTTGSGTGVQTDDHGDSWHNALDADVRQALRMSSMPPVAFLSDDADFDHDEAGVRTSWGSQLGDFSINLRRRSGAENVLSVEEGMSVSLVELDESDALCGQSSTGGLLDDMVSLPVALETPAEQAIGTYDIDAFLLQEKRDIQTAHFHDQSLVDTNTVNDSSAATFSSADAPSIIEFVQRSRAISDATVKPDSRSPGVPCFSPSPMALTPANLVDSNLDEHADFPQALDDRNVDAHLPSMEAIDVELAHETGESPNLHPASVLESTIHDHEEKQSSMLVRMGSPATLRAPLNLTIRIPSTIEAQPSSSSTAQSLPLILSLSNGRDTKRWFSSHTDGFSSAANSPSLSAPVISNLPSREAGSTKVALGFRRFNPQFVARRPLQRTQPSPVSHVFHPAARRESNAASANAAPQQLDFFPPNLPSSDRLLSPIELQQEPSATGLKPLKLSSLLNPRSSVSSSSSIMSNILSGHYFEFLFGDCSTHP</sequence>
<keyword evidence="3" id="KW-1185">Reference proteome</keyword>
<proteinExistence type="predicted"/>
<dbReference type="Proteomes" id="UP001195769">
    <property type="component" value="Unassembled WGS sequence"/>
</dbReference>
<comment type="caution">
    <text evidence="2">The sequence shown here is derived from an EMBL/GenBank/DDBJ whole genome shotgun (WGS) entry which is preliminary data.</text>
</comment>
<feature type="compositionally biased region" description="Polar residues" evidence="1">
    <location>
        <begin position="458"/>
        <end position="478"/>
    </location>
</feature>
<dbReference type="GeneID" id="64665937"/>
<feature type="region of interest" description="Disordered" evidence="1">
    <location>
        <begin position="81"/>
        <end position="105"/>
    </location>
</feature>
<reference evidence="2" key="1">
    <citation type="journal article" date="2020" name="New Phytol.">
        <title>Comparative genomics reveals dynamic genome evolution in host specialist ectomycorrhizal fungi.</title>
        <authorList>
            <person name="Lofgren L.A."/>
            <person name="Nguyen N.H."/>
            <person name="Vilgalys R."/>
            <person name="Ruytinx J."/>
            <person name="Liao H.L."/>
            <person name="Branco S."/>
            <person name="Kuo A."/>
            <person name="LaButti K."/>
            <person name="Lipzen A."/>
            <person name="Andreopoulos W."/>
            <person name="Pangilinan J."/>
            <person name="Riley R."/>
            <person name="Hundley H."/>
            <person name="Na H."/>
            <person name="Barry K."/>
            <person name="Grigoriev I.V."/>
            <person name="Stajich J.E."/>
            <person name="Kennedy P.G."/>
        </authorList>
    </citation>
    <scope>NUCLEOTIDE SEQUENCE</scope>
    <source>
        <strain evidence="2">FC203</strain>
    </source>
</reference>